<dbReference type="SUPFAM" id="SSF53474">
    <property type="entry name" value="alpha/beta-Hydrolases"/>
    <property type="match status" value="1"/>
</dbReference>
<dbReference type="Pfam" id="PF26363">
    <property type="entry name" value="Phospholipase-like"/>
    <property type="match status" value="1"/>
</dbReference>
<keyword evidence="4" id="KW-1185">Reference proteome</keyword>
<organism evidence="3 4">
    <name type="scientific">Thermomonas fusca</name>
    <dbReference type="NCBI Taxonomy" id="215690"/>
    <lineage>
        <taxon>Bacteria</taxon>
        <taxon>Pseudomonadati</taxon>
        <taxon>Pseudomonadota</taxon>
        <taxon>Gammaproteobacteria</taxon>
        <taxon>Lysobacterales</taxon>
        <taxon>Lysobacteraceae</taxon>
        <taxon>Thermomonas</taxon>
    </lineage>
</organism>
<name>A0A5R9PJ30_9GAMM</name>
<protein>
    <submittedName>
        <fullName evidence="3">Lipase</fullName>
    </submittedName>
</protein>
<feature type="region of interest" description="Disordered" evidence="1">
    <location>
        <begin position="310"/>
        <end position="346"/>
    </location>
</feature>
<evidence type="ECO:0000313" key="4">
    <source>
        <dbReference type="Proteomes" id="UP000308508"/>
    </source>
</evidence>
<evidence type="ECO:0000256" key="1">
    <source>
        <dbReference type="SAM" id="MobiDB-lite"/>
    </source>
</evidence>
<dbReference type="Pfam" id="PF20410">
    <property type="entry name" value="X-Tfes_XVIPCD"/>
    <property type="match status" value="1"/>
</dbReference>
<dbReference type="AlphaFoldDB" id="A0A5R9PJ30"/>
<dbReference type="Gene3D" id="3.40.50.1820">
    <property type="entry name" value="alpha/beta hydrolase"/>
    <property type="match status" value="1"/>
</dbReference>
<feature type="compositionally biased region" description="Basic and acidic residues" evidence="1">
    <location>
        <begin position="323"/>
        <end position="342"/>
    </location>
</feature>
<evidence type="ECO:0000259" key="2">
    <source>
        <dbReference type="Pfam" id="PF20410"/>
    </source>
</evidence>
<gene>
    <name evidence="3" type="ORF">E5S66_02935</name>
</gene>
<proteinExistence type="predicted"/>
<evidence type="ECO:0000313" key="3">
    <source>
        <dbReference type="EMBL" id="TLX22993.1"/>
    </source>
</evidence>
<feature type="domain" description="X-Tfes XVIPCD" evidence="2">
    <location>
        <begin position="339"/>
        <end position="435"/>
    </location>
</feature>
<dbReference type="InterPro" id="IPR029058">
    <property type="entry name" value="AB_hydrolase_fold"/>
</dbReference>
<dbReference type="Proteomes" id="UP000308508">
    <property type="component" value="Unassembled WGS sequence"/>
</dbReference>
<comment type="caution">
    <text evidence="3">The sequence shown here is derived from an EMBL/GenBank/DDBJ whole genome shotgun (WGS) entry which is preliminary data.</text>
</comment>
<dbReference type="InterPro" id="IPR046519">
    <property type="entry name" value="X-Tfes_XVIPCD"/>
</dbReference>
<sequence length="469" mass="50706">MPISSQQHANLADHTYGRNLDGSPVALNSLIDKKVDIEGTRFKIVAHADRPSGYQGTIYQRVDTGELVVSHRGTEFGREPLRDGLLADGGMVVGRTNSQAQDAIQFTREALQIAKRYGAREGVPAPEVTVTGHSLGGTLAQISAHHFGLKGEAFNPYGAASLNYRIPEGPQTPPFVNHVMAADVVSAAAPHYGEVRVYAARGEVHQLRGSGYNNIPVIGGLQPNTVIGASVNGSHMMHNFTNRNGDGLQDVSILSQPEARTLARDNHLMISRYRDDVGTLRNTVTVGGQVLDVLSGGPFLGPARALDKIRNSMQPDLPPGEPARLEEQRRKTSQLDDMRDPAHPANGRYQQAYAGVCDVDRALGRTPDAHSERTAAALAASCAHLRSLDQVLLSDDGSRIFGREAARGNGLQQMGYVDTAVAVQQPVEASTRQWAENTQQVQAYQTVVAQQQQQAQREQTVQQEAMVRA</sequence>
<reference evidence="3 4" key="1">
    <citation type="submission" date="2019-04" db="EMBL/GenBank/DDBJ databases">
        <authorList>
            <person name="Grouzdev D.S."/>
            <person name="Nazina T.N."/>
        </authorList>
    </citation>
    <scope>NUCLEOTIDE SEQUENCE [LARGE SCALE GENOMIC DNA]</scope>
    <source>
        <strain evidence="3 4">SHC 3-19</strain>
    </source>
</reference>
<accession>A0A5R9PJ30</accession>
<dbReference type="RefSeq" id="WP_138347333.1">
    <property type="nucleotide sequence ID" value="NZ_SROY01000001.1"/>
</dbReference>
<dbReference type="EMBL" id="SROY01000001">
    <property type="protein sequence ID" value="TLX22993.1"/>
    <property type="molecule type" value="Genomic_DNA"/>
</dbReference>